<keyword evidence="2" id="KW-1185">Reference proteome</keyword>
<dbReference type="Proteomes" id="UP001630127">
    <property type="component" value="Unassembled WGS sequence"/>
</dbReference>
<name>A0ABD2XWN0_9GENT</name>
<protein>
    <submittedName>
        <fullName evidence="1">Uncharacterized protein</fullName>
    </submittedName>
</protein>
<dbReference type="AlphaFoldDB" id="A0ABD2XWN0"/>
<sequence>MAEQHDLHWVVSASISFKMVLYFDGSSSSFIKALRSFSGNLMTSLKFSHVGNLFTVCTTGGSCARMASEAYRDLSCETSLDTESSKIEASFLDSELSSFAPRVMTVHVFVRLSPTRSIVVAVALDLLRVHGPTKEALSLFAVEELFPATLLDT</sequence>
<proteinExistence type="predicted"/>
<organism evidence="1 2">
    <name type="scientific">Cinchona calisaya</name>
    <dbReference type="NCBI Taxonomy" id="153742"/>
    <lineage>
        <taxon>Eukaryota</taxon>
        <taxon>Viridiplantae</taxon>
        <taxon>Streptophyta</taxon>
        <taxon>Embryophyta</taxon>
        <taxon>Tracheophyta</taxon>
        <taxon>Spermatophyta</taxon>
        <taxon>Magnoliopsida</taxon>
        <taxon>eudicotyledons</taxon>
        <taxon>Gunneridae</taxon>
        <taxon>Pentapetalae</taxon>
        <taxon>asterids</taxon>
        <taxon>lamiids</taxon>
        <taxon>Gentianales</taxon>
        <taxon>Rubiaceae</taxon>
        <taxon>Cinchonoideae</taxon>
        <taxon>Cinchoneae</taxon>
        <taxon>Cinchona</taxon>
    </lineage>
</organism>
<gene>
    <name evidence="1" type="ORF">ACH5RR_038905</name>
</gene>
<accession>A0ABD2XWN0</accession>
<comment type="caution">
    <text evidence="1">The sequence shown here is derived from an EMBL/GenBank/DDBJ whole genome shotgun (WGS) entry which is preliminary data.</text>
</comment>
<reference evidence="1 2" key="1">
    <citation type="submission" date="2024-11" db="EMBL/GenBank/DDBJ databases">
        <title>A near-complete genome assembly of Cinchona calisaya.</title>
        <authorList>
            <person name="Lian D.C."/>
            <person name="Zhao X.W."/>
            <person name="Wei L."/>
        </authorList>
    </citation>
    <scope>NUCLEOTIDE SEQUENCE [LARGE SCALE GENOMIC DNA]</scope>
    <source>
        <tissue evidence="1">Nenye</tissue>
    </source>
</reference>
<evidence type="ECO:0000313" key="2">
    <source>
        <dbReference type="Proteomes" id="UP001630127"/>
    </source>
</evidence>
<evidence type="ECO:0000313" key="1">
    <source>
        <dbReference type="EMBL" id="KAL3499812.1"/>
    </source>
</evidence>
<dbReference type="EMBL" id="JBJUIK010000016">
    <property type="protein sequence ID" value="KAL3499812.1"/>
    <property type="molecule type" value="Genomic_DNA"/>
</dbReference>